<evidence type="ECO:0000313" key="3">
    <source>
        <dbReference type="Proteomes" id="UP000216913"/>
    </source>
</evidence>
<dbReference type="Proteomes" id="UP000216913">
    <property type="component" value="Unassembled WGS sequence"/>
</dbReference>
<keyword evidence="3" id="KW-1185">Reference proteome</keyword>
<gene>
    <name evidence="2" type="ORF">CAL25_18250</name>
</gene>
<dbReference type="RefSeq" id="WP_094802448.1">
    <property type="nucleotide sequence ID" value="NZ_NEVP01000011.1"/>
</dbReference>
<evidence type="ECO:0000256" key="1">
    <source>
        <dbReference type="SAM" id="MobiDB-lite"/>
    </source>
</evidence>
<name>A0A261TAL4_9BORD</name>
<organism evidence="2 3">
    <name type="scientific">Bordetella genomosp. 5</name>
    <dbReference type="NCBI Taxonomy" id="1395608"/>
    <lineage>
        <taxon>Bacteria</taxon>
        <taxon>Pseudomonadati</taxon>
        <taxon>Pseudomonadota</taxon>
        <taxon>Betaproteobacteria</taxon>
        <taxon>Burkholderiales</taxon>
        <taxon>Alcaligenaceae</taxon>
        <taxon>Bordetella</taxon>
    </lineage>
</organism>
<dbReference type="AlphaFoldDB" id="A0A261TAL4"/>
<feature type="region of interest" description="Disordered" evidence="1">
    <location>
        <begin position="34"/>
        <end position="66"/>
    </location>
</feature>
<protein>
    <submittedName>
        <fullName evidence="2">Uncharacterized protein</fullName>
    </submittedName>
</protein>
<dbReference type="EMBL" id="NEVP01000011">
    <property type="protein sequence ID" value="OZI46639.1"/>
    <property type="molecule type" value="Genomic_DNA"/>
</dbReference>
<reference evidence="2 3" key="1">
    <citation type="submission" date="2017-05" db="EMBL/GenBank/DDBJ databases">
        <title>Complete and WGS of Bordetella genogroups.</title>
        <authorList>
            <person name="Spilker T."/>
            <person name="LiPuma J."/>
        </authorList>
    </citation>
    <scope>NUCLEOTIDE SEQUENCE [LARGE SCALE GENOMIC DNA]</scope>
    <source>
        <strain evidence="2 3">AU10456</strain>
    </source>
</reference>
<proteinExistence type="predicted"/>
<evidence type="ECO:0000313" key="2">
    <source>
        <dbReference type="EMBL" id="OZI46639.1"/>
    </source>
</evidence>
<accession>A0A261TAL4</accession>
<comment type="caution">
    <text evidence="2">The sequence shown here is derived from an EMBL/GenBank/DDBJ whole genome shotgun (WGS) entry which is preliminary data.</text>
</comment>
<dbReference type="OrthoDB" id="361944at2"/>
<sequence>MQLAINKFGTPMVRGGGTVARKTLNQSRNLVGMGSANRGVRSMHTDAGPGKSLADRARPSGAPDAGRTRQYLTALWNAIKFDRYKSETKTVIDADKLGYTSGSITEHSYGIATLEKAAKSAYLDVKGKLEAKALQVNVGTGRVTSLEVHAGKATAQTEVGVKSLHQTGQVRINVTLGKTAGYFFISVKDLIANALKESGEQGEPSLPTLKNLRAQPLKTTFTGQIELRDLQNGTLTMPKFNLAYVLDVYNGELKEGETFDPTKLVTRETKTFDPKLHQTYQDLGREFARVFKELQEQGVMDKIDASFEDALGDWRSDGEGYHPDTLATFKLDAFKSQVMASVLGLKLENADAVPIFRLADRYHREFVLSPPTHGNNAL</sequence>